<dbReference type="AlphaFoldDB" id="A0A6M0IKA2"/>
<evidence type="ECO:0000313" key="2">
    <source>
        <dbReference type="Proteomes" id="UP000477386"/>
    </source>
</evidence>
<name>A0A6M0IKA2_9BACT</name>
<dbReference type="EMBL" id="JAAGNZ010000001">
    <property type="protein sequence ID" value="NEU68297.1"/>
    <property type="molecule type" value="Genomic_DNA"/>
</dbReference>
<gene>
    <name evidence="1" type="ORF">GK091_15500</name>
</gene>
<proteinExistence type="predicted"/>
<accession>A0A6M0IKA2</accession>
<organism evidence="1 2">
    <name type="scientific">Spirosoma agri</name>
    <dbReference type="NCBI Taxonomy" id="1987381"/>
    <lineage>
        <taxon>Bacteria</taxon>
        <taxon>Pseudomonadati</taxon>
        <taxon>Bacteroidota</taxon>
        <taxon>Cytophagia</taxon>
        <taxon>Cytophagales</taxon>
        <taxon>Cytophagaceae</taxon>
        <taxon>Spirosoma</taxon>
    </lineage>
</organism>
<protein>
    <submittedName>
        <fullName evidence="1">Uncharacterized protein</fullName>
    </submittedName>
</protein>
<comment type="caution">
    <text evidence="1">The sequence shown here is derived from an EMBL/GenBank/DDBJ whole genome shotgun (WGS) entry which is preliminary data.</text>
</comment>
<reference evidence="1 2" key="1">
    <citation type="submission" date="2020-02" db="EMBL/GenBank/DDBJ databases">
        <title>Draft genome sequence of two Spirosoma agri KCTC 52727 and Spirosoma terrae KCTC 52035.</title>
        <authorList>
            <person name="Rojas J."/>
            <person name="Ambika Manirajan B."/>
            <person name="Ratering S."/>
            <person name="Suarez C."/>
            <person name="Schnell S."/>
        </authorList>
    </citation>
    <scope>NUCLEOTIDE SEQUENCE [LARGE SCALE GENOMIC DNA]</scope>
    <source>
        <strain evidence="1 2">KCTC 52727</strain>
    </source>
</reference>
<evidence type="ECO:0000313" key="1">
    <source>
        <dbReference type="EMBL" id="NEU68297.1"/>
    </source>
</evidence>
<dbReference type="Proteomes" id="UP000477386">
    <property type="component" value="Unassembled WGS sequence"/>
</dbReference>
<sequence length="186" mass="18687">MKRLLLIPLLCLLASIGFGQNIIKLYRVGDQVGVRGTSISGTFAPGDIAVTAAGSSINVRVGGYSFPYEVANFQKADGSAWGTTVATALANYEAAIPASGGGGGGNVTITTTTGTDFNTPATTAGTIAAGAYFVSVFNNGTTSGTLMGQPLAAQTGFTFPAIPGIKHGAITYDPGAGNTFLIIGTR</sequence>
<dbReference type="RefSeq" id="WP_164039998.1">
    <property type="nucleotide sequence ID" value="NZ_JAAGNZ010000001.1"/>
</dbReference>
<keyword evidence="2" id="KW-1185">Reference proteome</keyword>